<evidence type="ECO:0000313" key="2">
    <source>
        <dbReference type="EMBL" id="KYH24589.1"/>
    </source>
</evidence>
<feature type="compositionally biased region" description="Polar residues" evidence="1">
    <location>
        <begin position="73"/>
        <end position="82"/>
    </location>
</feature>
<name>A0A151AAE1_9EURY</name>
<dbReference type="OrthoDB" id="351156at2157"/>
<gene>
    <name evidence="2" type="ORF">HAPAU_35720</name>
</gene>
<sequence length="777" mass="87370">MTQKGLPTSRVSIDRIFNNGESVHKRENGEDLHLGLLPPEAAGKELLVEMWDQNEGRVVDPRYRPERDPPHDTISTSKTQARLSMDSPNLGKGDYVVGIVRNGQFKGDPKLVTGGYQIKIPEARSGEIAIAQVNEAERQKFGANHAKATRIDYPSAFVASDKADLGLKRLMSDGRWRKVPLGRLERTVLPEMVRLIRERESVSILNPGFDPDFPLRAVIELLYNAEPRSNVALLTSGTSVHWGQKGEVRDTYRGYGLAVNEGETRTAVPLDQVFAHSYVSNGELKTSSESLLNRRLVLTKKIDELSAVSDLSVITVDYTSRKTGVNKETITKLRERFPNTPIVSIASLYTKNEGDGVPRYAPPSFLEEDKVIPNSSDIKEACNGYTPQVGRTTIGTNGEHYASGSEGSPFPPSITDTLGLLREPRIEVQPVEGDDLSRWFKMVTKHFTDLLDNNVEQAAYKIYSREMFFKRLPVSTYLYNEWIRQQYAEGERYLPETTDGILEDLETYGGQIEDLRAPASIFGALRALRKVEISLRDRNPMFERIRDEVLDAVENGFRLGIFCPRKSWVHMLREALSQDSVPEDVIGTSVVLLNSDSIRDMPPCRHLLFPGPQHPHYAGFYLHPRTKKTVILSYNDQRTGTIEKHAKQYINQLNIMTSGAAESPYPMPALNAQGPVGELTSSESIKGDLLKKDESEVPKDNQTVDLTKKDLQRLAQLVEFAPTKNSELAEAWDYNSGSEVYQYLIANLKEFYTRNEDKLIVPTKEGERAVKQLKNED</sequence>
<reference evidence="2 3" key="1">
    <citation type="submission" date="2016-02" db="EMBL/GenBank/DDBJ databases">
        <title>Genome sequence of Halalkalicoccus paucihalophilus DSM 24557.</title>
        <authorList>
            <person name="Poehlein A."/>
            <person name="Daniel R."/>
        </authorList>
    </citation>
    <scope>NUCLEOTIDE SEQUENCE [LARGE SCALE GENOMIC DNA]</scope>
    <source>
        <strain evidence="2 3">DSM 24557</strain>
    </source>
</reference>
<dbReference type="PATRIC" id="fig|1008153.3.peg.3765"/>
<organism evidence="2 3">
    <name type="scientific">Halalkalicoccus paucihalophilus</name>
    <dbReference type="NCBI Taxonomy" id="1008153"/>
    <lineage>
        <taxon>Archaea</taxon>
        <taxon>Methanobacteriati</taxon>
        <taxon>Methanobacteriota</taxon>
        <taxon>Stenosarchaea group</taxon>
        <taxon>Halobacteria</taxon>
        <taxon>Halobacteriales</taxon>
        <taxon>Halococcaceae</taxon>
        <taxon>Halalkalicoccus</taxon>
    </lineage>
</organism>
<evidence type="ECO:0000256" key="1">
    <source>
        <dbReference type="SAM" id="MobiDB-lite"/>
    </source>
</evidence>
<comment type="caution">
    <text evidence="2">The sequence shown here is derived from an EMBL/GenBank/DDBJ whole genome shotgun (WGS) entry which is preliminary data.</text>
</comment>
<feature type="region of interest" description="Disordered" evidence="1">
    <location>
        <begin position="60"/>
        <end position="87"/>
    </location>
</feature>
<dbReference type="RefSeq" id="WP_157078527.1">
    <property type="nucleotide sequence ID" value="NZ_LTAZ01000013.1"/>
</dbReference>
<keyword evidence="3" id="KW-1185">Reference proteome</keyword>
<dbReference type="EMBL" id="LTAZ01000013">
    <property type="protein sequence ID" value="KYH24589.1"/>
    <property type="molecule type" value="Genomic_DNA"/>
</dbReference>
<protein>
    <submittedName>
        <fullName evidence="2">Uncharacterized protein</fullName>
    </submittedName>
</protein>
<dbReference type="AlphaFoldDB" id="A0A151AAE1"/>
<dbReference type="InterPro" id="IPR043815">
    <property type="entry name" value="DUF5797"/>
</dbReference>
<dbReference type="Pfam" id="PF19110">
    <property type="entry name" value="DUF5797"/>
    <property type="match status" value="1"/>
</dbReference>
<dbReference type="Proteomes" id="UP000075321">
    <property type="component" value="Unassembled WGS sequence"/>
</dbReference>
<feature type="compositionally biased region" description="Basic and acidic residues" evidence="1">
    <location>
        <begin position="60"/>
        <end position="71"/>
    </location>
</feature>
<accession>A0A151AAE1</accession>
<proteinExistence type="predicted"/>
<evidence type="ECO:0000313" key="3">
    <source>
        <dbReference type="Proteomes" id="UP000075321"/>
    </source>
</evidence>